<dbReference type="Proteomes" id="UP000325755">
    <property type="component" value="Chromosome"/>
</dbReference>
<evidence type="ECO:0000256" key="4">
    <source>
        <dbReference type="ARBA" id="ARBA00022679"/>
    </source>
</evidence>
<evidence type="ECO:0000256" key="9">
    <source>
        <dbReference type="SAM" id="Phobius"/>
    </source>
</evidence>
<dbReference type="SUPFAM" id="SSF55874">
    <property type="entry name" value="ATPase domain of HSP90 chaperone/DNA topoisomerase II/histidine kinase"/>
    <property type="match status" value="1"/>
</dbReference>
<keyword evidence="4" id="KW-0808">Transferase</keyword>
<evidence type="ECO:0000256" key="7">
    <source>
        <dbReference type="ARBA" id="ARBA00022840"/>
    </source>
</evidence>
<dbReference type="OrthoDB" id="1931120at2"/>
<evidence type="ECO:0000256" key="3">
    <source>
        <dbReference type="ARBA" id="ARBA00022553"/>
    </source>
</evidence>
<dbReference type="PRINTS" id="PR00344">
    <property type="entry name" value="BCTRLSENSOR"/>
</dbReference>
<evidence type="ECO:0000256" key="1">
    <source>
        <dbReference type="ARBA" id="ARBA00000085"/>
    </source>
</evidence>
<dbReference type="SMART" id="SM00387">
    <property type="entry name" value="HATPase_c"/>
    <property type="match status" value="1"/>
</dbReference>
<dbReference type="KEGG" id="mmob:F6R98_01380"/>
<evidence type="ECO:0000256" key="6">
    <source>
        <dbReference type="ARBA" id="ARBA00022777"/>
    </source>
</evidence>
<feature type="transmembrane region" description="Helical" evidence="9">
    <location>
        <begin position="12"/>
        <end position="32"/>
    </location>
</feature>
<gene>
    <name evidence="11" type="ORF">F6R98_01380</name>
</gene>
<dbReference type="InParanoid" id="A0A5Q0BRG8"/>
<dbReference type="InterPro" id="IPR003661">
    <property type="entry name" value="HisK_dim/P_dom"/>
</dbReference>
<dbReference type="PANTHER" id="PTHR43065:SF10">
    <property type="entry name" value="PEROXIDE STRESS-ACTIVATED HISTIDINE KINASE MAK3"/>
    <property type="match status" value="1"/>
</dbReference>
<sequence>MTATLDRPAQARGLLLLVLVLSVLAILGGTIWRNLIRFDQIQGYVSYSHQVQNVGLNLQKALMDSLSGLDLPESRQYEINPKIDELQRSENHLAPETPERLKRVQAALFESQSKPIKLGRQDLLEALRIMHLVQDSETEQRETVLESISRDTLTELELATGVLVSILMLTWFFLRSRILAPLQDLKHLLLNLAQEDFVPIDTSHLDPLLLPVFNSYNVMISHLEMLEEAKRSHAKSLEEEVRAATHALLEQQYSLAQAERLAAVGELAASLAHELRNPLAGIQMACANLRGEVKDPDQAERLDLVGSELKRMARLLNSLLDQSRQTPPPAREINLAGVVKELVTLTRYQIPEQISLQMDIAPDISCWAPESNLRQALLNLMLNSAQSLGEKAGFIIIKAQKTANGLIITVEDNGTGFPASMLETGIRTFNTGRAGGTGLGLAVVQRFVHDMNGQIEIANRSKGGARVSLTLADRNKQT</sequence>
<dbReference type="InterPro" id="IPR004358">
    <property type="entry name" value="Sig_transdc_His_kin-like_C"/>
</dbReference>
<evidence type="ECO:0000256" key="8">
    <source>
        <dbReference type="ARBA" id="ARBA00023012"/>
    </source>
</evidence>
<dbReference type="AlphaFoldDB" id="A0A5Q0BRG8"/>
<accession>A0A5Q0BRG8</accession>
<dbReference type="Pfam" id="PF02518">
    <property type="entry name" value="HATPase_c"/>
    <property type="match status" value="1"/>
</dbReference>
<proteinExistence type="predicted"/>
<dbReference type="Gene3D" id="3.30.565.10">
    <property type="entry name" value="Histidine kinase-like ATPase, C-terminal domain"/>
    <property type="match status" value="1"/>
</dbReference>
<dbReference type="PANTHER" id="PTHR43065">
    <property type="entry name" value="SENSOR HISTIDINE KINASE"/>
    <property type="match status" value="1"/>
</dbReference>
<dbReference type="EC" id="2.7.13.3" evidence="2"/>
<dbReference type="CDD" id="cd00082">
    <property type="entry name" value="HisKA"/>
    <property type="match status" value="1"/>
</dbReference>
<keyword evidence="9" id="KW-1133">Transmembrane helix</keyword>
<protein>
    <recommendedName>
        <fullName evidence="2">histidine kinase</fullName>
        <ecNumber evidence="2">2.7.13.3</ecNumber>
    </recommendedName>
</protein>
<dbReference type="EMBL" id="CP044205">
    <property type="protein sequence ID" value="QFY44891.1"/>
    <property type="molecule type" value="Genomic_DNA"/>
</dbReference>
<evidence type="ECO:0000313" key="12">
    <source>
        <dbReference type="Proteomes" id="UP000325755"/>
    </source>
</evidence>
<dbReference type="GO" id="GO:0000155">
    <property type="term" value="F:phosphorelay sensor kinase activity"/>
    <property type="evidence" value="ECO:0007669"/>
    <property type="project" value="InterPro"/>
</dbReference>
<dbReference type="SMART" id="SM00388">
    <property type="entry name" value="HisKA"/>
    <property type="match status" value="1"/>
</dbReference>
<keyword evidence="5" id="KW-0547">Nucleotide-binding</keyword>
<name>A0A5Q0BRG8_9GAMM</name>
<feature type="domain" description="Histidine kinase" evidence="10">
    <location>
        <begin position="270"/>
        <end position="475"/>
    </location>
</feature>
<reference evidence="11 12" key="1">
    <citation type="submission" date="2019-09" db="EMBL/GenBank/DDBJ databases">
        <title>Ecophysiology of the spiral-shaped methanotroph Methylospira mobilis as revealed by the complete genome sequence.</title>
        <authorList>
            <person name="Oshkin I.Y."/>
            <person name="Dedysh S.N."/>
            <person name="Miroshnikov K."/>
            <person name="Danilova O.V."/>
            <person name="Hakobyan A."/>
            <person name="Liesack W."/>
        </authorList>
    </citation>
    <scope>NUCLEOTIDE SEQUENCE [LARGE SCALE GENOMIC DNA]</scope>
    <source>
        <strain evidence="11 12">Shm1</strain>
    </source>
</reference>
<dbReference type="InterPro" id="IPR005467">
    <property type="entry name" value="His_kinase_dom"/>
</dbReference>
<keyword evidence="3" id="KW-0597">Phosphoprotein</keyword>
<dbReference type="InterPro" id="IPR036890">
    <property type="entry name" value="HATPase_C_sf"/>
</dbReference>
<dbReference type="PROSITE" id="PS50109">
    <property type="entry name" value="HIS_KIN"/>
    <property type="match status" value="1"/>
</dbReference>
<keyword evidence="7" id="KW-0067">ATP-binding</keyword>
<keyword evidence="9" id="KW-0472">Membrane</keyword>
<dbReference type="InterPro" id="IPR036097">
    <property type="entry name" value="HisK_dim/P_sf"/>
</dbReference>
<dbReference type="Pfam" id="PF00512">
    <property type="entry name" value="HisKA"/>
    <property type="match status" value="1"/>
</dbReference>
<keyword evidence="9" id="KW-0812">Transmembrane</keyword>
<organism evidence="11 12">
    <name type="scientific">Candidatus Methylospira mobilis</name>
    <dbReference type="NCBI Taxonomy" id="1808979"/>
    <lineage>
        <taxon>Bacteria</taxon>
        <taxon>Pseudomonadati</taxon>
        <taxon>Pseudomonadota</taxon>
        <taxon>Gammaproteobacteria</taxon>
        <taxon>Methylococcales</taxon>
        <taxon>Methylococcaceae</taxon>
        <taxon>Candidatus Methylospira</taxon>
    </lineage>
</organism>
<evidence type="ECO:0000313" key="11">
    <source>
        <dbReference type="EMBL" id="QFY44891.1"/>
    </source>
</evidence>
<evidence type="ECO:0000256" key="5">
    <source>
        <dbReference type="ARBA" id="ARBA00022741"/>
    </source>
</evidence>
<dbReference type="GO" id="GO:0005524">
    <property type="term" value="F:ATP binding"/>
    <property type="evidence" value="ECO:0007669"/>
    <property type="project" value="UniProtKB-KW"/>
</dbReference>
<evidence type="ECO:0000256" key="2">
    <source>
        <dbReference type="ARBA" id="ARBA00012438"/>
    </source>
</evidence>
<dbReference type="SUPFAM" id="SSF47384">
    <property type="entry name" value="Homodimeric domain of signal transducing histidine kinase"/>
    <property type="match status" value="1"/>
</dbReference>
<keyword evidence="8" id="KW-0902">Two-component regulatory system</keyword>
<dbReference type="InterPro" id="IPR003594">
    <property type="entry name" value="HATPase_dom"/>
</dbReference>
<evidence type="ECO:0000259" key="10">
    <source>
        <dbReference type="PROSITE" id="PS50109"/>
    </source>
</evidence>
<keyword evidence="12" id="KW-1185">Reference proteome</keyword>
<keyword evidence="6 11" id="KW-0418">Kinase</keyword>
<comment type="catalytic activity">
    <reaction evidence="1">
        <text>ATP + protein L-histidine = ADP + protein N-phospho-L-histidine.</text>
        <dbReference type="EC" id="2.7.13.3"/>
    </reaction>
</comment>
<dbReference type="Gene3D" id="1.10.287.130">
    <property type="match status" value="1"/>
</dbReference>